<comment type="subcellular location">
    <subcellularLocation>
        <location evidence="1">Cell membrane</location>
        <topology evidence="1">Multi-pass membrane protein</topology>
    </subcellularLocation>
</comment>
<evidence type="ECO:0000256" key="5">
    <source>
        <dbReference type="ARBA" id="ARBA00022989"/>
    </source>
</evidence>
<evidence type="ECO:0000256" key="1">
    <source>
        <dbReference type="ARBA" id="ARBA00004651"/>
    </source>
</evidence>
<evidence type="ECO:0000313" key="9">
    <source>
        <dbReference type="EMBL" id="PFG39837.1"/>
    </source>
</evidence>
<comment type="caution">
    <text evidence="9">The sequence shown here is derived from an EMBL/GenBank/DDBJ whole genome shotgun (WGS) entry which is preliminary data.</text>
</comment>
<dbReference type="Proteomes" id="UP000222106">
    <property type="component" value="Unassembled WGS sequence"/>
</dbReference>
<dbReference type="OrthoDB" id="3266405at2"/>
<dbReference type="PANTHER" id="PTHR34582">
    <property type="entry name" value="UPF0702 TRANSMEMBRANE PROTEIN YCAP"/>
    <property type="match status" value="1"/>
</dbReference>
<dbReference type="AlphaFoldDB" id="A0A2A9EL70"/>
<name>A0A2A9EL70_9MICO</name>
<dbReference type="InterPro" id="IPR007353">
    <property type="entry name" value="DUF421"/>
</dbReference>
<keyword evidence="4 7" id="KW-0812">Transmembrane</keyword>
<dbReference type="Pfam" id="PF04239">
    <property type="entry name" value="DUF421"/>
    <property type="match status" value="1"/>
</dbReference>
<organism evidence="9 10">
    <name type="scientific">Georgenia soli</name>
    <dbReference type="NCBI Taxonomy" id="638953"/>
    <lineage>
        <taxon>Bacteria</taxon>
        <taxon>Bacillati</taxon>
        <taxon>Actinomycetota</taxon>
        <taxon>Actinomycetes</taxon>
        <taxon>Micrococcales</taxon>
        <taxon>Bogoriellaceae</taxon>
        <taxon>Georgenia</taxon>
    </lineage>
</organism>
<evidence type="ECO:0000256" key="3">
    <source>
        <dbReference type="ARBA" id="ARBA00022475"/>
    </source>
</evidence>
<keyword evidence="5 7" id="KW-1133">Transmembrane helix</keyword>
<gene>
    <name evidence="9" type="ORF">ATJ97_2355</name>
</gene>
<keyword evidence="3" id="KW-1003">Cell membrane</keyword>
<evidence type="ECO:0000313" key="10">
    <source>
        <dbReference type="Proteomes" id="UP000222106"/>
    </source>
</evidence>
<dbReference type="Gene3D" id="3.30.240.20">
    <property type="entry name" value="bsu07140 like domains"/>
    <property type="match status" value="1"/>
</dbReference>
<protein>
    <submittedName>
        <fullName evidence="9">Uncharacterized membrane protein YcaP (DUF421 family)</fullName>
    </submittedName>
</protein>
<feature type="domain" description="YetF C-terminal" evidence="8">
    <location>
        <begin position="99"/>
        <end position="163"/>
    </location>
</feature>
<proteinExistence type="inferred from homology"/>
<dbReference type="GO" id="GO:0005886">
    <property type="term" value="C:plasma membrane"/>
    <property type="evidence" value="ECO:0007669"/>
    <property type="project" value="UniProtKB-SubCell"/>
</dbReference>
<evidence type="ECO:0000256" key="6">
    <source>
        <dbReference type="ARBA" id="ARBA00023136"/>
    </source>
</evidence>
<dbReference type="InterPro" id="IPR023090">
    <property type="entry name" value="UPF0702_alpha/beta_dom_sf"/>
</dbReference>
<keyword evidence="6 7" id="KW-0472">Membrane</keyword>
<feature type="transmembrane region" description="Helical" evidence="7">
    <location>
        <begin position="42"/>
        <end position="62"/>
    </location>
</feature>
<sequence>MSASDLWDYIGITPVGALSVALAAAVLYGAFVFATRLLGQRVLAGLSGFDLVVVMIFGAVLGRATLGPWPTLTGGLVALVTLLALEAVVGQVRRRPLWNALINNQPAVLMAGPVVLDDQLEKYHITRDELHAALRRTGVRHPGEVAVVVLEATGTLSVLRTGEPVDPALLADVRGAGRVPPELLSR</sequence>
<evidence type="ECO:0000259" key="8">
    <source>
        <dbReference type="Pfam" id="PF04239"/>
    </source>
</evidence>
<comment type="similarity">
    <text evidence="2">Belongs to the UPF0702 family.</text>
</comment>
<reference evidence="9 10" key="1">
    <citation type="submission" date="2017-10" db="EMBL/GenBank/DDBJ databases">
        <title>Sequencing the genomes of 1000 actinobacteria strains.</title>
        <authorList>
            <person name="Klenk H.-P."/>
        </authorList>
    </citation>
    <scope>NUCLEOTIDE SEQUENCE [LARGE SCALE GENOMIC DNA]</scope>
    <source>
        <strain evidence="9 10">DSM 21838</strain>
    </source>
</reference>
<feature type="transmembrane region" description="Helical" evidence="7">
    <location>
        <begin position="12"/>
        <end position="35"/>
    </location>
</feature>
<dbReference type="RefSeq" id="WP_098483870.1">
    <property type="nucleotide sequence ID" value="NZ_PDJI01000004.1"/>
</dbReference>
<evidence type="ECO:0000256" key="2">
    <source>
        <dbReference type="ARBA" id="ARBA00006448"/>
    </source>
</evidence>
<dbReference type="EMBL" id="PDJI01000004">
    <property type="protein sequence ID" value="PFG39837.1"/>
    <property type="molecule type" value="Genomic_DNA"/>
</dbReference>
<evidence type="ECO:0000256" key="7">
    <source>
        <dbReference type="SAM" id="Phobius"/>
    </source>
</evidence>
<evidence type="ECO:0000256" key="4">
    <source>
        <dbReference type="ARBA" id="ARBA00022692"/>
    </source>
</evidence>
<keyword evidence="10" id="KW-1185">Reference proteome</keyword>
<accession>A0A2A9EL70</accession>
<feature type="transmembrane region" description="Helical" evidence="7">
    <location>
        <begin position="68"/>
        <end position="89"/>
    </location>
</feature>
<dbReference type="PANTHER" id="PTHR34582:SF6">
    <property type="entry name" value="UPF0702 TRANSMEMBRANE PROTEIN YCAP"/>
    <property type="match status" value="1"/>
</dbReference>